<organism evidence="4 5">
    <name type="scientific">Parvicella tangerina</name>
    <dbReference type="NCBI Taxonomy" id="2829795"/>
    <lineage>
        <taxon>Bacteria</taxon>
        <taxon>Pseudomonadati</taxon>
        <taxon>Bacteroidota</taxon>
        <taxon>Flavobacteriia</taxon>
        <taxon>Flavobacteriales</taxon>
        <taxon>Parvicellaceae</taxon>
        <taxon>Parvicella</taxon>
    </lineage>
</organism>
<accession>A0A916ND11</accession>
<feature type="domain" description="Secretion system C-terminal sorting" evidence="3">
    <location>
        <begin position="512"/>
        <end position="575"/>
    </location>
</feature>
<dbReference type="Proteomes" id="UP000683507">
    <property type="component" value="Chromosome"/>
</dbReference>
<dbReference type="Pfam" id="PF18962">
    <property type="entry name" value="Por_Secre_tail"/>
    <property type="match status" value="1"/>
</dbReference>
<evidence type="ECO:0000259" key="3">
    <source>
        <dbReference type="Pfam" id="PF18962"/>
    </source>
</evidence>
<feature type="chain" id="PRO_5037801825" description="Secretion system C-terminal sorting domain-containing protein" evidence="2">
    <location>
        <begin position="22"/>
        <end position="579"/>
    </location>
</feature>
<evidence type="ECO:0000256" key="2">
    <source>
        <dbReference type="SAM" id="SignalP"/>
    </source>
</evidence>
<dbReference type="Gene3D" id="2.60.120.200">
    <property type="match status" value="1"/>
</dbReference>
<dbReference type="InterPro" id="IPR026444">
    <property type="entry name" value="Secre_tail"/>
</dbReference>
<dbReference type="AlphaFoldDB" id="A0A916ND11"/>
<evidence type="ECO:0000313" key="4">
    <source>
        <dbReference type="EMBL" id="CAG5084255.1"/>
    </source>
</evidence>
<gene>
    <name evidence="4" type="ORF">CRYO30217_02418</name>
</gene>
<sequence length="579" mass="63049">MKIKNYTLCLLTLGISSVSVAQSGNKIAQRGGVIPAVTHHDNPTRGAVIFSEDFASGIPGTWDNTTVSGPVDWKYTTVGHTGDYPTQSLLSSTSSNGWILVDSDADNFSGGGAEDARLTTPFIDCSSYSNVKIEFQQMFRRWQQDITTVRVSVDSGYTWVDYEINQGVTQSGTDNPDYVNIDISADIASNPDSVLIQFWWQGAWDYGWQIDDFAVKELDPNDILIKKTSLSEDVTYYKVPESQVQPLSFSAFAENVGYNDQTLVQLYVDVDDGSGSVFINSSSALPLLSPGTSDSLSVGAVFTPTAVGLYDVTLNVDQSETDDVTANNEALLNFEVTDTVYAIDNGVYGGQWWDLDDGSGSSNAFEIGAVYEVVTDEWASSSSVFIGDNSDAGVAFELNIYEYNAGTQTYDLITTTDTYAVTSGDLGNWVTMRFVNDVELTAGTDYLVTLVHYGGPEALYVGYGTNSSFRGSTLTYDYDQGAWSNQPRTPMIRLNLGEVGLSVDENEVELSVYPNPTTGIVNIDIPSSELESVKLFDLSGKLVKQTKLSRLDISNLSEGTYFLEIISSKGITNKTITKE</sequence>
<name>A0A916ND11_9FLAO</name>
<dbReference type="NCBIfam" id="TIGR04183">
    <property type="entry name" value="Por_Secre_tail"/>
    <property type="match status" value="1"/>
</dbReference>
<reference evidence="4" key="1">
    <citation type="submission" date="2021-04" db="EMBL/GenBank/DDBJ databases">
        <authorList>
            <person name="Rodrigo-Torres L."/>
            <person name="Arahal R. D."/>
            <person name="Lucena T."/>
        </authorList>
    </citation>
    <scope>NUCLEOTIDE SEQUENCE</scope>
    <source>
        <strain evidence="4">AS29M-1</strain>
    </source>
</reference>
<proteinExistence type="predicted"/>
<keyword evidence="1 2" id="KW-0732">Signal</keyword>
<protein>
    <recommendedName>
        <fullName evidence="3">Secretion system C-terminal sorting domain-containing protein</fullName>
    </recommendedName>
</protein>
<evidence type="ECO:0000313" key="5">
    <source>
        <dbReference type="Proteomes" id="UP000683507"/>
    </source>
</evidence>
<feature type="signal peptide" evidence="2">
    <location>
        <begin position="1"/>
        <end position="21"/>
    </location>
</feature>
<evidence type="ECO:0000256" key="1">
    <source>
        <dbReference type="ARBA" id="ARBA00022729"/>
    </source>
</evidence>
<dbReference type="EMBL" id="OU015584">
    <property type="protein sequence ID" value="CAG5084255.1"/>
    <property type="molecule type" value="Genomic_DNA"/>
</dbReference>
<dbReference type="KEGG" id="ptan:CRYO30217_02418"/>
<keyword evidence="5" id="KW-1185">Reference proteome</keyword>
<dbReference type="RefSeq" id="WP_258542648.1">
    <property type="nucleotide sequence ID" value="NZ_OU015584.1"/>
</dbReference>